<gene>
    <name evidence="2" type="ORF">SAMN04488109_3708</name>
</gene>
<reference evidence="2 3" key="1">
    <citation type="submission" date="2016-11" db="EMBL/GenBank/DDBJ databases">
        <authorList>
            <person name="Jaros S."/>
            <person name="Januszkiewicz K."/>
            <person name="Wedrychowicz H."/>
        </authorList>
    </citation>
    <scope>NUCLEOTIDE SEQUENCE [LARGE SCALE GENOMIC DNA]</scope>
    <source>
        <strain evidence="2 3">DSM 24574</strain>
    </source>
</reference>
<dbReference type="EMBL" id="FQWQ01000002">
    <property type="protein sequence ID" value="SHH32541.1"/>
    <property type="molecule type" value="Genomic_DNA"/>
</dbReference>
<keyword evidence="1" id="KW-0472">Membrane</keyword>
<dbReference type="Proteomes" id="UP000184212">
    <property type="component" value="Unassembled WGS sequence"/>
</dbReference>
<sequence>MELEDLKSIWKSSEPAFQPKNETEIASMLTGRSRSIIEKLKRNVWFELVLTLVVSVALLIYALALTSGMLKWSFISILVICLAYTFYYVKKLMLLNRFNPHNENIHANLVALINSLTGYLKFYRRSYSILYPLYFGLVLLLGAIERGTTQFLEHLSKPKTIAYLLFMAAVVFFLCTSFTNWYLKKLYGNHLDKLKGLLKDLEQ</sequence>
<accession>A0A1M5S2A0</accession>
<evidence type="ECO:0000313" key="3">
    <source>
        <dbReference type="Proteomes" id="UP000184212"/>
    </source>
</evidence>
<name>A0A1M5S2A0_9BACT</name>
<evidence type="ECO:0000256" key="1">
    <source>
        <dbReference type="SAM" id="Phobius"/>
    </source>
</evidence>
<keyword evidence="1" id="KW-0812">Transmembrane</keyword>
<dbReference type="STRING" id="947013.SAMN04488109_3708"/>
<feature type="transmembrane region" description="Helical" evidence="1">
    <location>
        <begin position="161"/>
        <end position="183"/>
    </location>
</feature>
<keyword evidence="1" id="KW-1133">Transmembrane helix</keyword>
<feature type="transmembrane region" description="Helical" evidence="1">
    <location>
        <begin position="129"/>
        <end position="149"/>
    </location>
</feature>
<feature type="transmembrane region" description="Helical" evidence="1">
    <location>
        <begin position="70"/>
        <end position="89"/>
    </location>
</feature>
<dbReference type="AlphaFoldDB" id="A0A1M5S2A0"/>
<feature type="transmembrane region" description="Helical" evidence="1">
    <location>
        <begin position="44"/>
        <end position="64"/>
    </location>
</feature>
<proteinExistence type="predicted"/>
<keyword evidence="3" id="KW-1185">Reference proteome</keyword>
<protein>
    <submittedName>
        <fullName evidence="2">Uncharacterized protein</fullName>
    </submittedName>
</protein>
<dbReference type="OrthoDB" id="652948at2"/>
<organism evidence="2 3">
    <name type="scientific">Chryseolinea serpens</name>
    <dbReference type="NCBI Taxonomy" id="947013"/>
    <lineage>
        <taxon>Bacteria</taxon>
        <taxon>Pseudomonadati</taxon>
        <taxon>Bacteroidota</taxon>
        <taxon>Cytophagia</taxon>
        <taxon>Cytophagales</taxon>
        <taxon>Fulvivirgaceae</taxon>
        <taxon>Chryseolinea</taxon>
    </lineage>
</organism>
<evidence type="ECO:0000313" key="2">
    <source>
        <dbReference type="EMBL" id="SHH32541.1"/>
    </source>
</evidence>
<dbReference type="RefSeq" id="WP_073136782.1">
    <property type="nucleotide sequence ID" value="NZ_FQWQ01000002.1"/>
</dbReference>